<dbReference type="AlphaFoldDB" id="A0A1H7H8K8"/>
<keyword evidence="1" id="KW-1133">Transmembrane helix</keyword>
<dbReference type="EMBL" id="FOBI01000001">
    <property type="protein sequence ID" value="SEK46568.1"/>
    <property type="molecule type" value="Genomic_DNA"/>
</dbReference>
<keyword evidence="3" id="KW-0808">Transferase</keyword>
<dbReference type="PANTHER" id="PTHR12526">
    <property type="entry name" value="GLYCOSYLTRANSFERASE"/>
    <property type="match status" value="1"/>
</dbReference>
<protein>
    <submittedName>
        <fullName evidence="3">Glycosyltransferase involved in cell wall bisynthesis</fullName>
    </submittedName>
</protein>
<dbReference type="CDD" id="cd03801">
    <property type="entry name" value="GT4_PimA-like"/>
    <property type="match status" value="1"/>
</dbReference>
<feature type="transmembrane region" description="Helical" evidence="1">
    <location>
        <begin position="84"/>
        <end position="103"/>
    </location>
</feature>
<evidence type="ECO:0000313" key="3">
    <source>
        <dbReference type="EMBL" id="SEK46568.1"/>
    </source>
</evidence>
<feature type="domain" description="Glycosyl transferase family 1" evidence="2">
    <location>
        <begin position="207"/>
        <end position="357"/>
    </location>
</feature>
<dbReference type="Gene3D" id="3.40.50.2000">
    <property type="entry name" value="Glycogen Phosphorylase B"/>
    <property type="match status" value="2"/>
</dbReference>
<dbReference type="InterPro" id="IPR001296">
    <property type="entry name" value="Glyco_trans_1"/>
</dbReference>
<name>A0A1H7H8K8_9GAMM</name>
<feature type="transmembrane region" description="Helical" evidence="1">
    <location>
        <begin position="112"/>
        <end position="132"/>
    </location>
</feature>
<gene>
    <name evidence="3" type="ORF">SAMN05216262_101425</name>
</gene>
<proteinExistence type="predicted"/>
<accession>A0A1H7H8K8</accession>
<keyword evidence="1" id="KW-0472">Membrane</keyword>
<evidence type="ECO:0000256" key="1">
    <source>
        <dbReference type="SAM" id="Phobius"/>
    </source>
</evidence>
<keyword evidence="4" id="KW-1185">Reference proteome</keyword>
<dbReference type="GO" id="GO:1901135">
    <property type="term" value="P:carbohydrate derivative metabolic process"/>
    <property type="evidence" value="ECO:0007669"/>
    <property type="project" value="UniProtKB-ARBA"/>
</dbReference>
<keyword evidence="1" id="KW-0812">Transmembrane</keyword>
<evidence type="ECO:0000259" key="2">
    <source>
        <dbReference type="Pfam" id="PF00534"/>
    </source>
</evidence>
<dbReference type="STRING" id="641665.GCA_002104455_00280"/>
<organism evidence="3 4">
    <name type="scientific">Colwellia chukchiensis</name>
    <dbReference type="NCBI Taxonomy" id="641665"/>
    <lineage>
        <taxon>Bacteria</taxon>
        <taxon>Pseudomonadati</taxon>
        <taxon>Pseudomonadota</taxon>
        <taxon>Gammaproteobacteria</taxon>
        <taxon>Alteromonadales</taxon>
        <taxon>Colwelliaceae</taxon>
        <taxon>Colwellia</taxon>
    </lineage>
</organism>
<evidence type="ECO:0000313" key="4">
    <source>
        <dbReference type="Proteomes" id="UP000199297"/>
    </source>
</evidence>
<dbReference type="Proteomes" id="UP000199297">
    <property type="component" value="Unassembled WGS sequence"/>
</dbReference>
<reference evidence="4" key="1">
    <citation type="submission" date="2016-10" db="EMBL/GenBank/DDBJ databases">
        <authorList>
            <person name="Varghese N."/>
            <person name="Submissions S."/>
        </authorList>
    </citation>
    <scope>NUCLEOTIDE SEQUENCE [LARGE SCALE GENOMIC DNA]</scope>
    <source>
        <strain evidence="4">CGMCC 1.9127</strain>
    </source>
</reference>
<dbReference type="SUPFAM" id="SSF53756">
    <property type="entry name" value="UDP-Glycosyltransferase/glycogen phosphorylase"/>
    <property type="match status" value="1"/>
</dbReference>
<dbReference type="Pfam" id="PF00534">
    <property type="entry name" value="Glycos_transf_1"/>
    <property type="match status" value="1"/>
</dbReference>
<sequence>MCAKLTTSKKTDMQSSSKTDLYYIHLYNDFSGSPRVLRDAIDSEVHQSQQTYVFTSKHKGFLDGAAAQRVNCFYARSNNKYLQLFYFLIAQFFIFVKLFSYLVSGAIQGRKAIVIINTMLPFGAAIAAKLLARQVIYYVHETYITPESLKLFLRFFIEHCASHVIFVSKYLALQERFIKPHQEVIYNGLRSDFPVIQDVDYRFKFSNKQLFFAGSLKSYKGVDKLVKIANALPTFKVVAAVNCTQQELDGFISQYKPPSNMHILIRPKNIHEHFAASFLVLNLSDVEHCVETFGLSLIEGMATGSPVVAPPVGGPTEFVNKYNGLLINAERVAKIIEFINYLNSSEAIWQRFAKQAYLDAQSFTSVQFKITFKDYAIRHEFIAELHH</sequence>
<dbReference type="GO" id="GO:0016757">
    <property type="term" value="F:glycosyltransferase activity"/>
    <property type="evidence" value="ECO:0007669"/>
    <property type="project" value="InterPro"/>
</dbReference>